<dbReference type="AlphaFoldDB" id="A0A378MUS8"/>
<gene>
    <name evidence="1" type="ORF">NCTC10638_00227</name>
</gene>
<name>A0A378MUS8_MANHA</name>
<sequence>MAKPKPNLQEAIGKLWDTVSVLTLLSKVNIGSGQDGDFQGSLDLISKSLADTVSEIQDLTGGEQ</sequence>
<proteinExistence type="predicted"/>
<dbReference type="EMBL" id="UGPN01000002">
    <property type="protein sequence ID" value="STY59079.1"/>
    <property type="molecule type" value="Genomic_DNA"/>
</dbReference>
<evidence type="ECO:0000313" key="2">
    <source>
        <dbReference type="Proteomes" id="UP000254802"/>
    </source>
</evidence>
<reference evidence="1 2" key="1">
    <citation type="submission" date="2018-06" db="EMBL/GenBank/DDBJ databases">
        <authorList>
            <consortium name="Pathogen Informatics"/>
            <person name="Doyle S."/>
        </authorList>
    </citation>
    <scope>NUCLEOTIDE SEQUENCE [LARGE SCALE GENOMIC DNA]</scope>
    <source>
        <strain evidence="1 2">NCTC10638</strain>
    </source>
</reference>
<dbReference type="Proteomes" id="UP000254802">
    <property type="component" value="Unassembled WGS sequence"/>
</dbReference>
<protein>
    <submittedName>
        <fullName evidence="1">Uncharacterized protein</fullName>
    </submittedName>
</protein>
<accession>A0A378MUS8</accession>
<evidence type="ECO:0000313" key="1">
    <source>
        <dbReference type="EMBL" id="STY59079.1"/>
    </source>
</evidence>
<organism evidence="1 2">
    <name type="scientific">Mannheimia haemolytica</name>
    <name type="common">Pasteurella haemolytica</name>
    <dbReference type="NCBI Taxonomy" id="75985"/>
    <lineage>
        <taxon>Bacteria</taxon>
        <taxon>Pseudomonadati</taxon>
        <taxon>Pseudomonadota</taxon>
        <taxon>Gammaproteobacteria</taxon>
        <taxon>Pasteurellales</taxon>
        <taxon>Pasteurellaceae</taxon>
        <taxon>Mannheimia</taxon>
    </lineage>
</organism>